<keyword evidence="2" id="KW-1185">Reference proteome</keyword>
<dbReference type="InterPro" id="IPR043519">
    <property type="entry name" value="NT_sf"/>
</dbReference>
<gene>
    <name evidence="1" type="ORF">SAMN04488136_103139</name>
</gene>
<proteinExistence type="predicted"/>
<name>A0A1G7XFN8_9VIBR</name>
<dbReference type="SUPFAM" id="SSF81301">
    <property type="entry name" value="Nucleotidyltransferase"/>
    <property type="match status" value="1"/>
</dbReference>
<dbReference type="EMBL" id="FNDD01000003">
    <property type="protein sequence ID" value="SDG83078.1"/>
    <property type="molecule type" value="Genomic_DNA"/>
</dbReference>
<dbReference type="STRING" id="861298.SAMN04488136_103139"/>
<dbReference type="Pfam" id="PF04229">
    <property type="entry name" value="GrpB"/>
    <property type="match status" value="1"/>
</dbReference>
<dbReference type="AlphaFoldDB" id="A0A1G7XFN8"/>
<dbReference type="Gene3D" id="3.30.460.10">
    <property type="entry name" value="Beta Polymerase, domain 2"/>
    <property type="match status" value="1"/>
</dbReference>
<dbReference type="GO" id="GO:0016740">
    <property type="term" value="F:transferase activity"/>
    <property type="evidence" value="ECO:0007669"/>
    <property type="project" value="UniProtKB-KW"/>
</dbReference>
<dbReference type="Proteomes" id="UP000198854">
    <property type="component" value="Unassembled WGS sequence"/>
</dbReference>
<dbReference type="InterPro" id="IPR007344">
    <property type="entry name" value="GrpB/CoaE"/>
</dbReference>
<dbReference type="PANTHER" id="PTHR34822:SF1">
    <property type="entry name" value="GRPB FAMILY PROTEIN"/>
    <property type="match status" value="1"/>
</dbReference>
<organism evidence="1 2">
    <name type="scientific">Vibrio xiamenensis</name>
    <dbReference type="NCBI Taxonomy" id="861298"/>
    <lineage>
        <taxon>Bacteria</taxon>
        <taxon>Pseudomonadati</taxon>
        <taxon>Pseudomonadota</taxon>
        <taxon>Gammaproteobacteria</taxon>
        <taxon>Vibrionales</taxon>
        <taxon>Vibrionaceae</taxon>
        <taxon>Vibrio</taxon>
    </lineage>
</organism>
<evidence type="ECO:0000313" key="1">
    <source>
        <dbReference type="EMBL" id="SDG83078.1"/>
    </source>
</evidence>
<accession>A0A1G7XFN8</accession>
<protein>
    <submittedName>
        <fullName evidence="1">GrpB domain, predicted nucleotidyltransferase, UPF0157 family</fullName>
    </submittedName>
</protein>
<sequence length="182" mass="20580">MPTSTPPQPTQRIIEVMDYQLVWFERYQQEHSSLQLALSTTNLVAIHHIGSTSVAGLCAKPVIDILLEVESLEVLDRETPKLATLGYVALGECGIAGRRYFHKGGNLRSHQIHAFLAGSFGAQRHLAFRDYLRAFPDIAATYGELKREAAKRCNNDITRYCELKNDFIQTHQQLALVWNEKV</sequence>
<dbReference type="PANTHER" id="PTHR34822">
    <property type="entry name" value="GRPB DOMAIN PROTEIN (AFU_ORTHOLOGUE AFUA_1G01530)"/>
    <property type="match status" value="1"/>
</dbReference>
<dbReference type="RefSeq" id="WP_176765512.1">
    <property type="nucleotide sequence ID" value="NZ_FNDD01000003.1"/>
</dbReference>
<reference evidence="1 2" key="1">
    <citation type="submission" date="2016-10" db="EMBL/GenBank/DDBJ databases">
        <authorList>
            <person name="de Groot N.N."/>
        </authorList>
    </citation>
    <scope>NUCLEOTIDE SEQUENCE [LARGE SCALE GENOMIC DNA]</scope>
    <source>
        <strain evidence="1 2">CGMCC 1.10228</strain>
    </source>
</reference>
<evidence type="ECO:0000313" key="2">
    <source>
        <dbReference type="Proteomes" id="UP000198854"/>
    </source>
</evidence>
<keyword evidence="1" id="KW-0808">Transferase</keyword>